<comment type="similarity">
    <text evidence="5">Belongs to the truncated hemoglobin family. Group II subfamily.</text>
</comment>
<feature type="binding site" description="distal binding residue" evidence="6">
    <location>
        <position position="52"/>
    </location>
    <ligand>
        <name>heme</name>
        <dbReference type="ChEBI" id="CHEBI:30413"/>
    </ligand>
    <ligandPart>
        <name>Fe</name>
        <dbReference type="ChEBI" id="CHEBI:18248"/>
    </ligandPart>
</feature>
<evidence type="ECO:0000256" key="4">
    <source>
        <dbReference type="ARBA" id="ARBA00023004"/>
    </source>
</evidence>
<dbReference type="InterPro" id="IPR012292">
    <property type="entry name" value="Globin/Proto"/>
</dbReference>
<name>A0A934NI88_9BACT</name>
<dbReference type="SUPFAM" id="SSF46458">
    <property type="entry name" value="Globin-like"/>
    <property type="match status" value="1"/>
</dbReference>
<dbReference type="Pfam" id="PF01152">
    <property type="entry name" value="Bac_globin"/>
    <property type="match status" value="1"/>
</dbReference>
<keyword evidence="2 6" id="KW-0349">Heme</keyword>
<evidence type="ECO:0000256" key="2">
    <source>
        <dbReference type="ARBA" id="ARBA00022617"/>
    </source>
</evidence>
<dbReference type="InterPro" id="IPR044203">
    <property type="entry name" value="GlbO/GLB3-like"/>
</dbReference>
<protein>
    <submittedName>
        <fullName evidence="7">Globin</fullName>
    </submittedName>
</protein>
<evidence type="ECO:0000256" key="1">
    <source>
        <dbReference type="ARBA" id="ARBA00022448"/>
    </source>
</evidence>
<dbReference type="Proteomes" id="UP000620075">
    <property type="component" value="Unassembled WGS sequence"/>
</dbReference>
<dbReference type="EMBL" id="JAEKNQ010000060">
    <property type="protein sequence ID" value="MBJ7604582.1"/>
    <property type="molecule type" value="Genomic_DNA"/>
</dbReference>
<reference evidence="7 8" key="1">
    <citation type="submission" date="2020-10" db="EMBL/GenBank/DDBJ databases">
        <title>Ca. Dormibacterota MAGs.</title>
        <authorList>
            <person name="Montgomery K."/>
        </authorList>
    </citation>
    <scope>NUCLEOTIDE SEQUENCE [LARGE SCALE GENOMIC DNA]</scope>
    <source>
        <strain evidence="7">SC8811_S16_3</strain>
    </source>
</reference>
<dbReference type="AlphaFoldDB" id="A0A934NI88"/>
<dbReference type="PANTHER" id="PTHR47366">
    <property type="entry name" value="TWO-ON-TWO HEMOGLOBIN-3"/>
    <property type="match status" value="1"/>
</dbReference>
<dbReference type="GO" id="GO:0019825">
    <property type="term" value="F:oxygen binding"/>
    <property type="evidence" value="ECO:0007669"/>
    <property type="project" value="InterPro"/>
</dbReference>
<dbReference type="PANTHER" id="PTHR47366:SF1">
    <property type="entry name" value="TWO-ON-TWO HEMOGLOBIN-3"/>
    <property type="match status" value="1"/>
</dbReference>
<evidence type="ECO:0000313" key="8">
    <source>
        <dbReference type="Proteomes" id="UP000620075"/>
    </source>
</evidence>
<comment type="caution">
    <text evidence="7">The sequence shown here is derived from an EMBL/GenBank/DDBJ whole genome shotgun (WGS) entry which is preliminary data.</text>
</comment>
<dbReference type="InterPro" id="IPR001486">
    <property type="entry name" value="Hemoglobin_trunc"/>
</dbReference>
<organism evidence="7 8">
    <name type="scientific">Candidatus Dormiibacter inghamiae</name>
    <dbReference type="NCBI Taxonomy" id="3127013"/>
    <lineage>
        <taxon>Bacteria</taxon>
        <taxon>Bacillati</taxon>
        <taxon>Candidatus Dormiibacterota</taxon>
        <taxon>Candidatus Dormibacteria</taxon>
        <taxon>Candidatus Dormibacterales</taxon>
        <taxon>Candidatus Dormibacteraceae</taxon>
        <taxon>Candidatus Dormiibacter</taxon>
    </lineage>
</organism>
<dbReference type="GO" id="GO:0046872">
    <property type="term" value="F:metal ion binding"/>
    <property type="evidence" value="ECO:0007669"/>
    <property type="project" value="UniProtKB-KW"/>
</dbReference>
<evidence type="ECO:0000256" key="5">
    <source>
        <dbReference type="ARBA" id="ARBA00034496"/>
    </source>
</evidence>
<dbReference type="GO" id="GO:0020037">
    <property type="term" value="F:heme binding"/>
    <property type="evidence" value="ECO:0007669"/>
    <property type="project" value="InterPro"/>
</dbReference>
<keyword evidence="4 6" id="KW-0408">Iron</keyword>
<dbReference type="Gene3D" id="1.10.490.10">
    <property type="entry name" value="Globins"/>
    <property type="match status" value="1"/>
</dbReference>
<gene>
    <name evidence="7" type="ORF">JF888_15610</name>
</gene>
<sequence length="136" mass="15714">MRGAAATVYEQAGGERTFTLIVERFYSDVANDPVLRPLYGPDEEELWRAAEHLRLFLIQYWGGPTWYSDQRGHPRLRMRHAPFSIGHAEREAWLRHMTAAVESVDLQPQIREAFLDYFESAALAMMNRADPYASRA</sequence>
<dbReference type="InterPro" id="IPR009050">
    <property type="entry name" value="Globin-like_sf"/>
</dbReference>
<evidence type="ECO:0000256" key="3">
    <source>
        <dbReference type="ARBA" id="ARBA00022723"/>
    </source>
</evidence>
<keyword evidence="3 6" id="KW-0479">Metal-binding</keyword>
<keyword evidence="1" id="KW-0813">Transport</keyword>
<dbReference type="RefSeq" id="WP_338182531.1">
    <property type="nucleotide sequence ID" value="NZ_JAEKNQ010000060.1"/>
</dbReference>
<proteinExistence type="inferred from homology"/>
<dbReference type="GO" id="GO:0005344">
    <property type="term" value="F:oxygen carrier activity"/>
    <property type="evidence" value="ECO:0007669"/>
    <property type="project" value="InterPro"/>
</dbReference>
<accession>A0A934NI88</accession>
<evidence type="ECO:0000256" key="6">
    <source>
        <dbReference type="PIRSR" id="PIRSR601486-1"/>
    </source>
</evidence>
<evidence type="ECO:0000313" key="7">
    <source>
        <dbReference type="EMBL" id="MBJ7604582.1"/>
    </source>
</evidence>